<evidence type="ECO:0000256" key="1">
    <source>
        <dbReference type="SAM" id="Phobius"/>
    </source>
</evidence>
<feature type="transmembrane region" description="Helical" evidence="1">
    <location>
        <begin position="43"/>
        <end position="62"/>
    </location>
</feature>
<gene>
    <name evidence="2" type="ORF">G4V63_23150</name>
</gene>
<protein>
    <submittedName>
        <fullName evidence="2">Uncharacterized protein</fullName>
    </submittedName>
</protein>
<accession>A0A7C9RIC2</accession>
<dbReference type="AlphaFoldDB" id="A0A7C9RIC2"/>
<proteinExistence type="predicted"/>
<feature type="transmembrane region" description="Helical" evidence="1">
    <location>
        <begin position="178"/>
        <end position="211"/>
    </location>
</feature>
<dbReference type="Pfam" id="PF20108">
    <property type="entry name" value="DUF6498"/>
    <property type="match status" value="1"/>
</dbReference>
<feature type="transmembrane region" description="Helical" evidence="1">
    <location>
        <begin position="83"/>
        <end position="108"/>
    </location>
</feature>
<keyword evidence="1" id="KW-0812">Transmembrane</keyword>
<name>A0A7C9RIC2_9BRAD</name>
<dbReference type="Proteomes" id="UP000480266">
    <property type="component" value="Unassembled WGS sequence"/>
</dbReference>
<reference evidence="2" key="1">
    <citation type="submission" date="2020-02" db="EMBL/GenBank/DDBJ databases">
        <title>Draft genome sequence of Candidatus Afipia apatlaquensis IBT-C3, a potential strain for decolorization of textile dyes.</title>
        <authorList>
            <person name="Sanchez-Reyes A."/>
            <person name="Breton-Deval L."/>
            <person name="Mangelson H."/>
            <person name="Sanchez-Flores A."/>
        </authorList>
    </citation>
    <scope>NUCLEOTIDE SEQUENCE [LARGE SCALE GENOMIC DNA]</scope>
    <source>
        <strain evidence="2">IBT-C3</strain>
    </source>
</reference>
<comment type="caution">
    <text evidence="2">The sequence shown here is derived from an EMBL/GenBank/DDBJ whole genome shotgun (WGS) entry which is preliminary data.</text>
</comment>
<keyword evidence="3" id="KW-1185">Reference proteome</keyword>
<evidence type="ECO:0000313" key="3">
    <source>
        <dbReference type="Proteomes" id="UP000480266"/>
    </source>
</evidence>
<keyword evidence="1" id="KW-1133">Transmembrane helix</keyword>
<evidence type="ECO:0000313" key="2">
    <source>
        <dbReference type="EMBL" id="NGX97999.1"/>
    </source>
</evidence>
<dbReference type="InterPro" id="IPR045466">
    <property type="entry name" value="DUF6498"/>
</dbReference>
<keyword evidence="1" id="KW-0472">Membrane</keyword>
<sequence>MTSTVPTTTASGASRRGTFTSSILILSNLVPLAGILFWGWDTFVLLCLYCLETAVIGFWTIVRAATMSRDPGSATGRSITGALAMAGFFTVHAGLFMSVHMLFIYALFAGPWTGRIHDARDFIRLIVIGKDLWIPLLALFVGQGTIFINDAVNRFVFGKVPLTNADTGEIMGEFYKRIVIMHVAIMGGAFIAQAIGTAAPLIVLVLLKIAIEIRFQIKARSKDAAAPFPSPAAE</sequence>
<dbReference type="EMBL" id="JAAMRR010001175">
    <property type="protein sequence ID" value="NGX97999.1"/>
    <property type="molecule type" value="Genomic_DNA"/>
</dbReference>
<organism evidence="2 3">
    <name type="scientific">Candidatus Afipia apatlaquensis</name>
    <dbReference type="NCBI Taxonomy" id="2712852"/>
    <lineage>
        <taxon>Bacteria</taxon>
        <taxon>Pseudomonadati</taxon>
        <taxon>Pseudomonadota</taxon>
        <taxon>Alphaproteobacteria</taxon>
        <taxon>Hyphomicrobiales</taxon>
        <taxon>Nitrobacteraceae</taxon>
        <taxon>Afipia</taxon>
    </lineage>
</organism>
<feature type="transmembrane region" description="Helical" evidence="1">
    <location>
        <begin position="19"/>
        <end position="37"/>
    </location>
</feature>